<name>A0AAE0U7W0_9PEZI</name>
<dbReference type="PANTHER" id="PTHR20958:SF6">
    <property type="entry name" value="GLYCINE N-ACYLTRANSFERASE-LIKE PROTEIN"/>
    <property type="match status" value="1"/>
</dbReference>
<comment type="caution">
    <text evidence="2">The sequence shown here is derived from an EMBL/GenBank/DDBJ whole genome shotgun (WGS) entry which is preliminary data.</text>
</comment>
<keyword evidence="3" id="KW-1185">Reference proteome</keyword>
<dbReference type="AlphaFoldDB" id="A0AAE0U7W0"/>
<dbReference type="Gene3D" id="3.40.630.30">
    <property type="match status" value="1"/>
</dbReference>
<dbReference type="EMBL" id="JAULSW010000001">
    <property type="protein sequence ID" value="KAK3394087.1"/>
    <property type="molecule type" value="Genomic_DNA"/>
</dbReference>
<protein>
    <recommendedName>
        <fullName evidence="4">FR47-like domain-containing protein</fullName>
    </recommendedName>
</protein>
<dbReference type="SUPFAM" id="SSF55729">
    <property type="entry name" value="Acyl-CoA N-acyltransferases (Nat)"/>
    <property type="match status" value="1"/>
</dbReference>
<dbReference type="InterPro" id="IPR053225">
    <property type="entry name" value="Acyl-CoA_N-acyltransferase"/>
</dbReference>
<sequence length="335" mass="37586">MAIIIQDNPTPSDALLSALQAHLPFSLPLLRRLQFTRKFNNLCSTPSTHILYASPLDSNAAQDHFAAAYVDLSNGPETECWLYTTLEDHTETTNPCAVSLSLPDDEAALCDTLVQALLRRIRALDQQHDDRDSDNSNNNDNKRRGTLVMGSLHEAVRRRMLAKLGVRMSKTPIVPDHVEWDWCGKWLFRVEELRHADDEQQLPEGMSWDGVTREDTVLVRARTKIPRQEETLLRLPSTVIRLDNGTPIAWAFMGLDGSLMTLHVEEEYRGQGLAKAIGCRLMRDHIKDYGEDGWRAADVMITNLQSQGVCKSIGGKLAWTVSWAVVDLLSVGDAM</sequence>
<evidence type="ECO:0000313" key="3">
    <source>
        <dbReference type="Proteomes" id="UP001285441"/>
    </source>
</evidence>
<evidence type="ECO:0008006" key="4">
    <source>
        <dbReference type="Google" id="ProtNLM"/>
    </source>
</evidence>
<dbReference type="Proteomes" id="UP001285441">
    <property type="component" value="Unassembled WGS sequence"/>
</dbReference>
<accession>A0AAE0U7W0</accession>
<organism evidence="2 3">
    <name type="scientific">Podospora didyma</name>
    <dbReference type="NCBI Taxonomy" id="330526"/>
    <lineage>
        <taxon>Eukaryota</taxon>
        <taxon>Fungi</taxon>
        <taxon>Dikarya</taxon>
        <taxon>Ascomycota</taxon>
        <taxon>Pezizomycotina</taxon>
        <taxon>Sordariomycetes</taxon>
        <taxon>Sordariomycetidae</taxon>
        <taxon>Sordariales</taxon>
        <taxon>Podosporaceae</taxon>
        <taxon>Podospora</taxon>
    </lineage>
</organism>
<gene>
    <name evidence="2" type="ORF">B0H63DRAFT_34953</name>
</gene>
<reference evidence="2" key="1">
    <citation type="journal article" date="2023" name="Mol. Phylogenet. Evol.">
        <title>Genome-scale phylogeny and comparative genomics of the fungal order Sordariales.</title>
        <authorList>
            <person name="Hensen N."/>
            <person name="Bonometti L."/>
            <person name="Westerberg I."/>
            <person name="Brannstrom I.O."/>
            <person name="Guillou S."/>
            <person name="Cros-Aarteil S."/>
            <person name="Calhoun S."/>
            <person name="Haridas S."/>
            <person name="Kuo A."/>
            <person name="Mondo S."/>
            <person name="Pangilinan J."/>
            <person name="Riley R."/>
            <person name="LaButti K."/>
            <person name="Andreopoulos B."/>
            <person name="Lipzen A."/>
            <person name="Chen C."/>
            <person name="Yan M."/>
            <person name="Daum C."/>
            <person name="Ng V."/>
            <person name="Clum A."/>
            <person name="Steindorff A."/>
            <person name="Ohm R.A."/>
            <person name="Martin F."/>
            <person name="Silar P."/>
            <person name="Natvig D.O."/>
            <person name="Lalanne C."/>
            <person name="Gautier V."/>
            <person name="Ament-Velasquez S.L."/>
            <person name="Kruys A."/>
            <person name="Hutchinson M.I."/>
            <person name="Powell A.J."/>
            <person name="Barry K."/>
            <person name="Miller A.N."/>
            <person name="Grigoriev I.V."/>
            <person name="Debuchy R."/>
            <person name="Gladieux P."/>
            <person name="Hiltunen Thoren M."/>
            <person name="Johannesson H."/>
        </authorList>
    </citation>
    <scope>NUCLEOTIDE SEQUENCE</scope>
    <source>
        <strain evidence="2">CBS 232.78</strain>
    </source>
</reference>
<dbReference type="PANTHER" id="PTHR20958">
    <property type="entry name" value="GLYCINE N-ACYLTRANSFERASE-LIKE PROTEIN"/>
    <property type="match status" value="1"/>
</dbReference>
<evidence type="ECO:0000313" key="2">
    <source>
        <dbReference type="EMBL" id="KAK3394087.1"/>
    </source>
</evidence>
<proteinExistence type="predicted"/>
<evidence type="ECO:0000256" key="1">
    <source>
        <dbReference type="SAM" id="MobiDB-lite"/>
    </source>
</evidence>
<dbReference type="InterPro" id="IPR016181">
    <property type="entry name" value="Acyl_CoA_acyltransferase"/>
</dbReference>
<feature type="region of interest" description="Disordered" evidence="1">
    <location>
        <begin position="126"/>
        <end position="145"/>
    </location>
</feature>
<reference evidence="2" key="2">
    <citation type="submission" date="2023-06" db="EMBL/GenBank/DDBJ databases">
        <authorList>
            <consortium name="Lawrence Berkeley National Laboratory"/>
            <person name="Haridas S."/>
            <person name="Hensen N."/>
            <person name="Bonometti L."/>
            <person name="Westerberg I."/>
            <person name="Brannstrom I.O."/>
            <person name="Guillou S."/>
            <person name="Cros-Aarteil S."/>
            <person name="Calhoun S."/>
            <person name="Kuo A."/>
            <person name="Mondo S."/>
            <person name="Pangilinan J."/>
            <person name="Riley R."/>
            <person name="LaButti K."/>
            <person name="Andreopoulos B."/>
            <person name="Lipzen A."/>
            <person name="Chen C."/>
            <person name="Yanf M."/>
            <person name="Daum C."/>
            <person name="Ng V."/>
            <person name="Clum A."/>
            <person name="Steindorff A."/>
            <person name="Ohm R."/>
            <person name="Martin F."/>
            <person name="Silar P."/>
            <person name="Natvig D."/>
            <person name="Lalanne C."/>
            <person name="Gautier V."/>
            <person name="Ament-velasquez S.L."/>
            <person name="Kruys A."/>
            <person name="Hutchinson M.I."/>
            <person name="Powell A.J."/>
            <person name="Barry K."/>
            <person name="Miller A.N."/>
            <person name="Grigoriev I.V."/>
            <person name="Debuchy R."/>
            <person name="Gladieux P."/>
            <person name="Thoren M.H."/>
            <person name="Johannesson H."/>
        </authorList>
    </citation>
    <scope>NUCLEOTIDE SEQUENCE</scope>
    <source>
        <strain evidence="2">CBS 232.78</strain>
    </source>
</reference>